<dbReference type="InterPro" id="IPR023214">
    <property type="entry name" value="HAD_sf"/>
</dbReference>
<evidence type="ECO:0000256" key="1">
    <source>
        <dbReference type="ARBA" id="ARBA00001946"/>
    </source>
</evidence>
<organism evidence="5 7">
    <name type="scientific">Neisseria macacae ATCC 33926</name>
    <dbReference type="NCBI Taxonomy" id="997348"/>
    <lineage>
        <taxon>Bacteria</taxon>
        <taxon>Pseudomonadati</taxon>
        <taxon>Pseudomonadota</taxon>
        <taxon>Betaproteobacteria</taxon>
        <taxon>Neisseriales</taxon>
        <taxon>Neisseriaceae</taxon>
        <taxon>Neisseria</taxon>
    </lineage>
</organism>
<evidence type="ECO:0000313" key="6">
    <source>
        <dbReference type="EMBL" id="UNV84694.1"/>
    </source>
</evidence>
<dbReference type="AlphaFoldDB" id="A0AA36UMI0"/>
<sequence length="236" mass="27005">MKTINPETAVIVFDLDDTLYSEYEYKLSGIRAIVDTVATLYPDWDSDDLWRSIDPDGKDWLDKLCRHCGFNESEKQVLLWQYRLHRPTLTPYAPHDFLSKLTAPFAARALITDGRSLTQRLKLEALGLYSLFDDILVSEACASEKPDGKRFRYLQDKYAEKADCFIYIGDNLSKDFIAPNALGWITIGLHPSEHNIHHHLPENFNKEHHPDAWISSLQDLAQLIAPSDCSTKSHIS</sequence>
<dbReference type="Pfam" id="PF13419">
    <property type="entry name" value="HAD_2"/>
    <property type="match status" value="1"/>
</dbReference>
<evidence type="ECO:0000256" key="4">
    <source>
        <dbReference type="ARBA" id="ARBA00022842"/>
    </source>
</evidence>
<dbReference type="GO" id="GO:0016791">
    <property type="term" value="F:phosphatase activity"/>
    <property type="evidence" value="ECO:0007669"/>
    <property type="project" value="TreeGrafter"/>
</dbReference>
<proteinExistence type="predicted"/>
<comment type="cofactor">
    <cofactor evidence="1">
        <name>Mg(2+)</name>
        <dbReference type="ChEBI" id="CHEBI:18420"/>
    </cofactor>
</comment>
<dbReference type="SFLD" id="SFLDS00003">
    <property type="entry name" value="Haloacid_Dehalogenase"/>
    <property type="match status" value="1"/>
</dbReference>
<name>A0AA36UMI0_9NEIS</name>
<dbReference type="InterPro" id="IPR041492">
    <property type="entry name" value="HAD_2"/>
</dbReference>
<dbReference type="Proteomes" id="UP000004982">
    <property type="component" value="Unassembled WGS sequence"/>
</dbReference>
<evidence type="ECO:0000313" key="7">
    <source>
        <dbReference type="Proteomes" id="UP000004982"/>
    </source>
</evidence>
<keyword evidence="2" id="KW-0479">Metal-binding</keyword>
<reference evidence="6 8" key="2">
    <citation type="submission" date="2022-03" db="EMBL/GenBank/DDBJ databases">
        <title>Genome sequencing of Neisseria macacae.</title>
        <authorList>
            <person name="Baek M.-G."/>
        </authorList>
    </citation>
    <scope>NUCLEOTIDE SEQUENCE [LARGE SCALE GENOMIC DNA]</scope>
    <source>
        <strain evidence="6 8">ATCC 33926</strain>
    </source>
</reference>
<evidence type="ECO:0000256" key="3">
    <source>
        <dbReference type="ARBA" id="ARBA00022801"/>
    </source>
</evidence>
<keyword evidence="8" id="KW-1185">Reference proteome</keyword>
<dbReference type="PANTHER" id="PTHR46470">
    <property type="entry name" value="N-ACYLNEURAMINATE-9-PHOSPHATASE"/>
    <property type="match status" value="1"/>
</dbReference>
<dbReference type="InterPro" id="IPR006439">
    <property type="entry name" value="HAD-SF_hydro_IA"/>
</dbReference>
<evidence type="ECO:0000256" key="2">
    <source>
        <dbReference type="ARBA" id="ARBA00022723"/>
    </source>
</evidence>
<gene>
    <name evidence="5" type="ORF">HMPREF9418_0254</name>
    <name evidence="6" type="ORF">MON40_11930</name>
</gene>
<dbReference type="PANTHER" id="PTHR46470:SF2">
    <property type="entry name" value="GLYCERALDEHYDE 3-PHOSPHATE PHOSPHATASE"/>
    <property type="match status" value="1"/>
</dbReference>
<reference evidence="5 7" key="1">
    <citation type="submission" date="2011-05" db="EMBL/GenBank/DDBJ databases">
        <authorList>
            <person name="Muzny D."/>
            <person name="Qin X."/>
            <person name="Deng J."/>
            <person name="Jiang H."/>
            <person name="Liu Y."/>
            <person name="Qu J."/>
            <person name="Song X.-Z."/>
            <person name="Zhang L."/>
            <person name="Thornton R."/>
            <person name="Coyle M."/>
            <person name="Francisco L."/>
            <person name="Jackson L."/>
            <person name="Javaid M."/>
            <person name="Korchina V."/>
            <person name="Kovar C."/>
            <person name="Mata R."/>
            <person name="Mathew T."/>
            <person name="Ngo R."/>
            <person name="Nguyen L."/>
            <person name="Nguyen N."/>
            <person name="Okwuonu G."/>
            <person name="Ongeri F."/>
            <person name="Pham C."/>
            <person name="Simmons D."/>
            <person name="Wilczek-Boney K."/>
            <person name="Hale W."/>
            <person name="Jakkamsetti A."/>
            <person name="Pham P."/>
            <person name="Ruth R."/>
            <person name="San Lucas F."/>
            <person name="Warren J."/>
            <person name="Zhang J."/>
            <person name="Zhao Z."/>
            <person name="Zhou C."/>
            <person name="Zhu D."/>
            <person name="Lee S."/>
            <person name="Bess C."/>
            <person name="Blankenburg K."/>
            <person name="Forbes L."/>
            <person name="Fu Q."/>
            <person name="Gubbala S."/>
            <person name="Hirani K."/>
            <person name="Jayaseelan J.C."/>
            <person name="Lara F."/>
            <person name="Munidasa M."/>
            <person name="Palculict T."/>
            <person name="Patil S."/>
            <person name="Pu L.-L."/>
            <person name="Saada N."/>
            <person name="Tang L."/>
            <person name="Weissenberger G."/>
            <person name="Zhu Y."/>
            <person name="Hemphill L."/>
            <person name="Shang Y."/>
            <person name="Youmans B."/>
            <person name="Ayvaz T."/>
            <person name="Ross M."/>
            <person name="Santibanez J."/>
            <person name="Aqrawi P."/>
            <person name="Gross S."/>
            <person name="Joshi V."/>
            <person name="Fowler G."/>
            <person name="Nazareth L."/>
            <person name="Reid J."/>
            <person name="Worley K."/>
            <person name="Petrosino J."/>
            <person name="Highlander S."/>
            <person name="Gibbs R."/>
        </authorList>
    </citation>
    <scope>NUCLEOTIDE SEQUENCE [LARGE SCALE GENOMIC DNA]</scope>
    <source>
        <strain evidence="5 7">ATCC 33926</strain>
    </source>
</reference>
<dbReference type="InterPro" id="IPR036412">
    <property type="entry name" value="HAD-like_sf"/>
</dbReference>
<dbReference type="Gene3D" id="1.10.150.520">
    <property type="match status" value="1"/>
</dbReference>
<evidence type="ECO:0000313" key="5">
    <source>
        <dbReference type="EMBL" id="EGQ78306.1"/>
    </source>
</evidence>
<dbReference type="SFLD" id="SFLDG01129">
    <property type="entry name" value="C1.5:_HAD__Beta-PGM__Phosphata"/>
    <property type="match status" value="1"/>
</dbReference>
<keyword evidence="4" id="KW-0460">Magnesium</keyword>
<dbReference type="NCBIfam" id="TIGR01549">
    <property type="entry name" value="HAD-SF-IA-v1"/>
    <property type="match status" value="1"/>
</dbReference>
<keyword evidence="3 5" id="KW-0378">Hydrolase</keyword>
<dbReference type="Gene3D" id="3.40.50.1000">
    <property type="entry name" value="HAD superfamily/HAD-like"/>
    <property type="match status" value="1"/>
</dbReference>
<dbReference type="SUPFAM" id="SSF56784">
    <property type="entry name" value="HAD-like"/>
    <property type="match status" value="1"/>
</dbReference>
<dbReference type="GO" id="GO:0046872">
    <property type="term" value="F:metal ion binding"/>
    <property type="evidence" value="ECO:0007669"/>
    <property type="project" value="UniProtKB-KW"/>
</dbReference>
<dbReference type="EMBL" id="CP094241">
    <property type="protein sequence ID" value="UNV84694.1"/>
    <property type="molecule type" value="Genomic_DNA"/>
</dbReference>
<dbReference type="EMBL" id="AFQE01000017">
    <property type="protein sequence ID" value="EGQ78306.1"/>
    <property type="molecule type" value="Genomic_DNA"/>
</dbReference>
<evidence type="ECO:0000313" key="8">
    <source>
        <dbReference type="Proteomes" id="UP000829455"/>
    </source>
</evidence>
<dbReference type="GO" id="GO:0044281">
    <property type="term" value="P:small molecule metabolic process"/>
    <property type="evidence" value="ECO:0007669"/>
    <property type="project" value="UniProtKB-ARBA"/>
</dbReference>
<accession>A0AA36UMI0</accession>
<dbReference type="RefSeq" id="WP_003776172.1">
    <property type="nucleotide sequence ID" value="NZ_CP094241.1"/>
</dbReference>
<dbReference type="InterPro" id="IPR051400">
    <property type="entry name" value="HAD-like_hydrolase"/>
</dbReference>
<dbReference type="Proteomes" id="UP000829455">
    <property type="component" value="Chromosome"/>
</dbReference>
<protein>
    <submittedName>
        <fullName evidence="6">HAD family hydrolase</fullName>
    </submittedName>
    <submittedName>
        <fullName evidence="5">Haloacid dehalogenase family hydrolase</fullName>
    </submittedName>
</protein>